<dbReference type="AlphaFoldDB" id="A0A2K8P453"/>
<dbReference type="Pfam" id="PF13175">
    <property type="entry name" value="AAA_15"/>
    <property type="match status" value="1"/>
</dbReference>
<evidence type="ECO:0000313" key="3">
    <source>
        <dbReference type="Proteomes" id="UP000232223"/>
    </source>
</evidence>
<sequence length="204" mass="24920">MKLVQIKNYRSFENVVFDLSTINFFVGENNVGKTSIMKILNSISNSNNLIFENEWLSKINPERCFNNNFKNIDIFIGLCDLDKQMDGKEEIFEKFKIFELHGYDKFVIGEIITTDIFGNIIKFEIEYKNFVKYKRVLIQSIKISKINPNLFYKGIDFQNLENRRNWFFINYRWETWKTIKSWFDWKLIWSRKKINNYWKKNFTW</sequence>
<evidence type="ECO:0000313" key="2">
    <source>
        <dbReference type="EMBL" id="ATZ21534.1"/>
    </source>
</evidence>
<dbReference type="OrthoDB" id="308933at2"/>
<keyword evidence="3" id="KW-1185">Reference proteome</keyword>
<gene>
    <name evidence="2" type="ORF">MTABA_v1c03310</name>
</gene>
<dbReference type="EMBL" id="CP024969">
    <property type="protein sequence ID" value="ATZ21534.1"/>
    <property type="molecule type" value="Genomic_DNA"/>
</dbReference>
<name>A0A2K8P453_9MOLU</name>
<dbReference type="KEGG" id="mtab:MTABA_v1c03310"/>
<feature type="domain" description="Endonuclease GajA/Old nuclease/RecF-like AAA" evidence="1">
    <location>
        <begin position="1"/>
        <end position="196"/>
    </location>
</feature>
<dbReference type="InterPro" id="IPR027417">
    <property type="entry name" value="P-loop_NTPase"/>
</dbReference>
<dbReference type="InterPro" id="IPR041685">
    <property type="entry name" value="AAA_GajA/Old/RecF-like"/>
</dbReference>
<dbReference type="Gene3D" id="3.40.50.300">
    <property type="entry name" value="P-loop containing nucleotide triphosphate hydrolases"/>
    <property type="match status" value="1"/>
</dbReference>
<accession>A0A2K8P453</accession>
<dbReference type="RefSeq" id="WP_100679475.1">
    <property type="nucleotide sequence ID" value="NZ_CP024969.1"/>
</dbReference>
<proteinExistence type="predicted"/>
<dbReference type="Proteomes" id="UP000232223">
    <property type="component" value="Chromosome"/>
</dbReference>
<organism evidence="2 3">
    <name type="scientific">Mesoplasma tabanidae</name>
    <dbReference type="NCBI Taxonomy" id="219745"/>
    <lineage>
        <taxon>Bacteria</taxon>
        <taxon>Bacillati</taxon>
        <taxon>Mycoplasmatota</taxon>
        <taxon>Mollicutes</taxon>
        <taxon>Entomoplasmatales</taxon>
        <taxon>Entomoplasmataceae</taxon>
        <taxon>Mesoplasma</taxon>
    </lineage>
</organism>
<evidence type="ECO:0000259" key="1">
    <source>
        <dbReference type="Pfam" id="PF13175"/>
    </source>
</evidence>
<dbReference type="SUPFAM" id="SSF52540">
    <property type="entry name" value="P-loop containing nucleoside triphosphate hydrolases"/>
    <property type="match status" value="1"/>
</dbReference>
<reference evidence="2 3" key="1">
    <citation type="submission" date="2017-11" db="EMBL/GenBank/DDBJ databases">
        <title>Genome sequence of Mesoplasma tabanidae BARC 857 (ATCC 49584).</title>
        <authorList>
            <person name="Lo W.-S."/>
            <person name="Kuo C.-H."/>
        </authorList>
    </citation>
    <scope>NUCLEOTIDE SEQUENCE [LARGE SCALE GENOMIC DNA]</scope>
    <source>
        <strain evidence="2 3">BARC 857</strain>
    </source>
</reference>
<protein>
    <recommendedName>
        <fullName evidence="1">Endonuclease GajA/Old nuclease/RecF-like AAA domain-containing protein</fullName>
    </recommendedName>
</protein>